<feature type="transmembrane region" description="Helical" evidence="6">
    <location>
        <begin position="137"/>
        <end position="158"/>
    </location>
</feature>
<dbReference type="Pfam" id="PF01554">
    <property type="entry name" value="MatE"/>
    <property type="match status" value="1"/>
</dbReference>
<evidence type="ECO:0000256" key="3">
    <source>
        <dbReference type="ARBA" id="ARBA00022692"/>
    </source>
</evidence>
<comment type="similarity">
    <text evidence="2">Belongs to the multi antimicrobial extrusion (MATE) (TC 2.A.66.1) family.</text>
</comment>
<dbReference type="NCBIfam" id="TIGR00797">
    <property type="entry name" value="matE"/>
    <property type="match status" value="1"/>
</dbReference>
<feature type="transmembrane region" description="Helical" evidence="6">
    <location>
        <begin position="427"/>
        <end position="447"/>
    </location>
</feature>
<dbReference type="InParanoid" id="A0A1Z5JZ43"/>
<keyword evidence="4 6" id="KW-1133">Transmembrane helix</keyword>
<accession>A0A1Z5JZ43</accession>
<feature type="transmembrane region" description="Helical" evidence="6">
    <location>
        <begin position="359"/>
        <end position="384"/>
    </location>
</feature>
<dbReference type="EMBL" id="BDSP01000136">
    <property type="protein sequence ID" value="GAX19284.1"/>
    <property type="molecule type" value="Genomic_DNA"/>
</dbReference>
<dbReference type="AlphaFoldDB" id="A0A1Z5JZ43"/>
<dbReference type="GO" id="GO:0042910">
    <property type="term" value="F:xenobiotic transmembrane transporter activity"/>
    <property type="evidence" value="ECO:0007669"/>
    <property type="project" value="InterPro"/>
</dbReference>
<feature type="transmembrane region" description="Helical" evidence="6">
    <location>
        <begin position="178"/>
        <end position="196"/>
    </location>
</feature>
<feature type="transmembrane region" description="Helical" evidence="6">
    <location>
        <begin position="396"/>
        <end position="420"/>
    </location>
</feature>
<reference evidence="7 8" key="1">
    <citation type="journal article" date="2015" name="Plant Cell">
        <title>Oil accumulation by the oleaginous diatom Fistulifera solaris as revealed by the genome and transcriptome.</title>
        <authorList>
            <person name="Tanaka T."/>
            <person name="Maeda Y."/>
            <person name="Veluchamy A."/>
            <person name="Tanaka M."/>
            <person name="Abida H."/>
            <person name="Marechal E."/>
            <person name="Bowler C."/>
            <person name="Muto M."/>
            <person name="Sunaga Y."/>
            <person name="Tanaka M."/>
            <person name="Yoshino T."/>
            <person name="Taniguchi T."/>
            <person name="Fukuda Y."/>
            <person name="Nemoto M."/>
            <person name="Matsumoto M."/>
            <person name="Wong P.S."/>
            <person name="Aburatani S."/>
            <person name="Fujibuchi W."/>
        </authorList>
    </citation>
    <scope>NUCLEOTIDE SEQUENCE [LARGE SCALE GENOMIC DNA]</scope>
    <source>
        <strain evidence="7 8">JPCC DA0580</strain>
    </source>
</reference>
<evidence type="ECO:0000256" key="2">
    <source>
        <dbReference type="ARBA" id="ARBA00010199"/>
    </source>
</evidence>
<comment type="caution">
    <text evidence="7">The sequence shown here is derived from an EMBL/GenBank/DDBJ whole genome shotgun (WGS) entry which is preliminary data.</text>
</comment>
<evidence type="ECO:0000256" key="1">
    <source>
        <dbReference type="ARBA" id="ARBA00004141"/>
    </source>
</evidence>
<dbReference type="InterPro" id="IPR044644">
    <property type="entry name" value="DinF-like"/>
</dbReference>
<dbReference type="GO" id="GO:0016020">
    <property type="term" value="C:membrane"/>
    <property type="evidence" value="ECO:0007669"/>
    <property type="project" value="UniProtKB-SubCell"/>
</dbReference>
<dbReference type="PANTHER" id="PTHR42893:SF46">
    <property type="entry name" value="PROTEIN DETOXIFICATION 44, CHLOROPLASTIC"/>
    <property type="match status" value="1"/>
</dbReference>
<protein>
    <recommendedName>
        <fullName evidence="9">Multidrug resistance protein, MATE family</fullName>
    </recommendedName>
</protein>
<proteinExistence type="inferred from homology"/>
<dbReference type="PANTHER" id="PTHR42893">
    <property type="entry name" value="PROTEIN DETOXIFICATION 44, CHLOROPLASTIC-RELATED"/>
    <property type="match status" value="1"/>
</dbReference>
<keyword evidence="8" id="KW-1185">Reference proteome</keyword>
<keyword evidence="3 6" id="KW-0812">Transmembrane</keyword>
<dbReference type="Proteomes" id="UP000198406">
    <property type="component" value="Unassembled WGS sequence"/>
</dbReference>
<feature type="transmembrane region" description="Helical" evidence="6">
    <location>
        <begin position="453"/>
        <end position="473"/>
    </location>
</feature>
<dbReference type="GO" id="GO:0015297">
    <property type="term" value="F:antiporter activity"/>
    <property type="evidence" value="ECO:0007669"/>
    <property type="project" value="InterPro"/>
</dbReference>
<evidence type="ECO:0000256" key="6">
    <source>
        <dbReference type="SAM" id="Phobius"/>
    </source>
</evidence>
<sequence length="490" mass="52240">MLEANNRLLSVLAVPPQPPKSRRQRFWDALPGKWTQRENSALYPWESRDLDRVILNTAIPSIINMVAVPVVNAVDTFWVGRLGIALALAGQAAANQAFFTIYFLVNYLPTITAPLVASAVGSGNEDEARDRVCESLFLSNLLGIIGTLVLVVFPLQALRLVLPAGAPATEYAAPYLRVRALSMVPVLISAIGFAAFRGLLDTVTPLKVSMATNILNLVLDPLMIFFTPLKVTGAALATAVSEIFSGFTYTRLLLRRNLIRWSKVFRPPSKQSLAPLLQGSVSMLGRQLAINVALVAGARRAQTLDPTGVAAAAHSVVMQLYTIGILVHVAIQGTAATLVPSTLAKSGEEDARQLADRILAWGSVAGILLGVAQFAAAMTLAPFFSTVPEVQEAVKLPAILASILHVINGPGVAGEGILLGLSNFRELMIFCSTGVAAMILSLASPLGKSLEGVFLSFMLFCGIQGALVVTHYLRWGKLAVKKISKSSPTI</sequence>
<evidence type="ECO:0008006" key="9">
    <source>
        <dbReference type="Google" id="ProtNLM"/>
    </source>
</evidence>
<evidence type="ECO:0000256" key="4">
    <source>
        <dbReference type="ARBA" id="ARBA00022989"/>
    </source>
</evidence>
<feature type="transmembrane region" description="Helical" evidence="6">
    <location>
        <begin position="233"/>
        <end position="254"/>
    </location>
</feature>
<evidence type="ECO:0000256" key="5">
    <source>
        <dbReference type="ARBA" id="ARBA00023136"/>
    </source>
</evidence>
<name>A0A1Z5JZ43_FISSO</name>
<comment type="subcellular location">
    <subcellularLocation>
        <location evidence="1">Membrane</location>
        <topology evidence="1">Multi-pass membrane protein</topology>
    </subcellularLocation>
</comment>
<keyword evidence="5 6" id="KW-0472">Membrane</keyword>
<evidence type="ECO:0000313" key="7">
    <source>
        <dbReference type="EMBL" id="GAX19284.1"/>
    </source>
</evidence>
<organism evidence="7 8">
    <name type="scientific">Fistulifera solaris</name>
    <name type="common">Oleaginous diatom</name>
    <dbReference type="NCBI Taxonomy" id="1519565"/>
    <lineage>
        <taxon>Eukaryota</taxon>
        <taxon>Sar</taxon>
        <taxon>Stramenopiles</taxon>
        <taxon>Ochrophyta</taxon>
        <taxon>Bacillariophyta</taxon>
        <taxon>Bacillariophyceae</taxon>
        <taxon>Bacillariophycidae</taxon>
        <taxon>Naviculales</taxon>
        <taxon>Naviculaceae</taxon>
        <taxon>Fistulifera</taxon>
    </lineage>
</organism>
<dbReference type="InterPro" id="IPR002528">
    <property type="entry name" value="MATE_fam"/>
</dbReference>
<gene>
    <name evidence="7" type="ORF">FisN_4Lh139</name>
</gene>
<evidence type="ECO:0000313" key="8">
    <source>
        <dbReference type="Proteomes" id="UP000198406"/>
    </source>
</evidence>
<dbReference type="OrthoDB" id="2126698at2759"/>